<dbReference type="InterPro" id="IPR001254">
    <property type="entry name" value="Trypsin_dom"/>
</dbReference>
<feature type="signal peptide" evidence="6">
    <location>
        <begin position="1"/>
        <end position="18"/>
    </location>
</feature>
<feature type="domain" description="Peptidase S1" evidence="7">
    <location>
        <begin position="86"/>
        <end position="314"/>
    </location>
</feature>
<dbReference type="Gene3D" id="2.40.10.10">
    <property type="entry name" value="Trypsin-like serine proteases"/>
    <property type="match status" value="2"/>
</dbReference>
<protein>
    <recommendedName>
        <fullName evidence="7">Peptidase S1 domain-containing protein</fullName>
    </recommendedName>
</protein>
<gene>
    <name evidence="8" type="ORF">NQ315_008534</name>
</gene>
<keyword evidence="5" id="KW-0720">Serine protease</keyword>
<dbReference type="PANTHER" id="PTHR24260">
    <property type="match status" value="1"/>
</dbReference>
<evidence type="ECO:0000313" key="9">
    <source>
        <dbReference type="Proteomes" id="UP001159042"/>
    </source>
</evidence>
<dbReference type="AlphaFoldDB" id="A0AAV8W5K6"/>
<dbReference type="Proteomes" id="UP001159042">
    <property type="component" value="Unassembled WGS sequence"/>
</dbReference>
<dbReference type="EMBL" id="JANEYG010000008">
    <property type="protein sequence ID" value="KAJ8921901.1"/>
    <property type="molecule type" value="Genomic_DNA"/>
</dbReference>
<organism evidence="8 9">
    <name type="scientific">Exocentrus adspersus</name>
    <dbReference type="NCBI Taxonomy" id="1586481"/>
    <lineage>
        <taxon>Eukaryota</taxon>
        <taxon>Metazoa</taxon>
        <taxon>Ecdysozoa</taxon>
        <taxon>Arthropoda</taxon>
        <taxon>Hexapoda</taxon>
        <taxon>Insecta</taxon>
        <taxon>Pterygota</taxon>
        <taxon>Neoptera</taxon>
        <taxon>Endopterygota</taxon>
        <taxon>Coleoptera</taxon>
        <taxon>Polyphaga</taxon>
        <taxon>Cucujiformia</taxon>
        <taxon>Chrysomeloidea</taxon>
        <taxon>Cerambycidae</taxon>
        <taxon>Lamiinae</taxon>
        <taxon>Acanthocinini</taxon>
        <taxon>Exocentrus</taxon>
    </lineage>
</organism>
<name>A0AAV8W5K6_9CUCU</name>
<dbReference type="PROSITE" id="PS00134">
    <property type="entry name" value="TRYPSIN_HIS"/>
    <property type="match status" value="1"/>
</dbReference>
<dbReference type="InterPro" id="IPR051333">
    <property type="entry name" value="CLIP_Serine_Protease"/>
</dbReference>
<keyword evidence="2" id="KW-1015">Disulfide bond</keyword>
<dbReference type="PANTHER" id="PTHR24260:SF147">
    <property type="entry name" value="EG:BACR7A4.3 PROTEIN-RELATED"/>
    <property type="match status" value="1"/>
</dbReference>
<evidence type="ECO:0000256" key="5">
    <source>
        <dbReference type="RuleBase" id="RU363034"/>
    </source>
</evidence>
<dbReference type="InterPro" id="IPR018114">
    <property type="entry name" value="TRYPSIN_HIS"/>
</dbReference>
<comment type="similarity">
    <text evidence="4">Belongs to the peptidase S1 family. CLIP subfamily.</text>
</comment>
<evidence type="ECO:0000313" key="8">
    <source>
        <dbReference type="EMBL" id="KAJ8921901.1"/>
    </source>
</evidence>
<evidence type="ECO:0000259" key="7">
    <source>
        <dbReference type="PROSITE" id="PS50240"/>
    </source>
</evidence>
<dbReference type="InterPro" id="IPR009003">
    <property type="entry name" value="Peptidase_S1_PA"/>
</dbReference>
<evidence type="ECO:0000256" key="2">
    <source>
        <dbReference type="ARBA" id="ARBA00023157"/>
    </source>
</evidence>
<keyword evidence="3" id="KW-0325">Glycoprotein</keyword>
<dbReference type="GO" id="GO:0004252">
    <property type="term" value="F:serine-type endopeptidase activity"/>
    <property type="evidence" value="ECO:0007669"/>
    <property type="project" value="InterPro"/>
</dbReference>
<evidence type="ECO:0000256" key="4">
    <source>
        <dbReference type="ARBA" id="ARBA00024195"/>
    </source>
</evidence>
<dbReference type="FunFam" id="2.40.10.10:FF:000028">
    <property type="entry name" value="Serine protease easter"/>
    <property type="match status" value="1"/>
</dbReference>
<keyword evidence="5" id="KW-0378">Hydrolase</keyword>
<dbReference type="SUPFAM" id="SSF50494">
    <property type="entry name" value="Trypsin-like serine proteases"/>
    <property type="match status" value="1"/>
</dbReference>
<evidence type="ECO:0000256" key="1">
    <source>
        <dbReference type="ARBA" id="ARBA00022729"/>
    </source>
</evidence>
<dbReference type="Pfam" id="PF00089">
    <property type="entry name" value="Trypsin"/>
    <property type="match status" value="1"/>
</dbReference>
<evidence type="ECO:0000256" key="3">
    <source>
        <dbReference type="ARBA" id="ARBA00023180"/>
    </source>
</evidence>
<accession>A0AAV8W5K6</accession>
<dbReference type="InterPro" id="IPR033116">
    <property type="entry name" value="TRYPSIN_SER"/>
</dbReference>
<dbReference type="GO" id="GO:0006508">
    <property type="term" value="P:proteolysis"/>
    <property type="evidence" value="ECO:0007669"/>
    <property type="project" value="UniProtKB-KW"/>
</dbReference>
<dbReference type="PROSITE" id="PS00135">
    <property type="entry name" value="TRYPSIN_SER"/>
    <property type="match status" value="1"/>
</dbReference>
<keyword evidence="9" id="KW-1185">Reference proteome</keyword>
<dbReference type="PRINTS" id="PR00722">
    <property type="entry name" value="CHYMOTRYPSIN"/>
</dbReference>
<comment type="caution">
    <text evidence="8">The sequence shown here is derived from an EMBL/GenBank/DDBJ whole genome shotgun (WGS) entry which is preliminary data.</text>
</comment>
<feature type="chain" id="PRO_5043888651" description="Peptidase S1 domain-containing protein" evidence="6">
    <location>
        <begin position="19"/>
        <end position="314"/>
    </location>
</feature>
<evidence type="ECO:0000256" key="6">
    <source>
        <dbReference type="SAM" id="SignalP"/>
    </source>
</evidence>
<dbReference type="SMART" id="SM00020">
    <property type="entry name" value="Tryp_SPc"/>
    <property type="match status" value="1"/>
</dbReference>
<reference evidence="8 9" key="1">
    <citation type="journal article" date="2023" name="Insect Mol. Biol.">
        <title>Genome sequencing provides insights into the evolution of gene families encoding plant cell wall-degrading enzymes in longhorned beetles.</title>
        <authorList>
            <person name="Shin N.R."/>
            <person name="Okamura Y."/>
            <person name="Kirsch R."/>
            <person name="Pauchet Y."/>
        </authorList>
    </citation>
    <scope>NUCLEOTIDE SEQUENCE [LARGE SCALE GENOMIC DNA]</scope>
    <source>
        <strain evidence="8">EAD_L_NR</strain>
    </source>
</reference>
<dbReference type="CDD" id="cd00190">
    <property type="entry name" value="Tryp_SPc"/>
    <property type="match status" value="1"/>
</dbReference>
<dbReference type="InterPro" id="IPR043504">
    <property type="entry name" value="Peptidase_S1_PA_chymotrypsin"/>
</dbReference>
<keyword evidence="1 6" id="KW-0732">Signal</keyword>
<sequence length="314" mass="35051">MWDISKVLFLFFFWSSTAVLTAYSAPNIFQQATYGGFGALQTVGSTIGNTAGSLHMPFIGTNQNVNEPKEIKCQQYYPRRNITLGVAGGRKSLAKEFPHMAVIGYEGIEDVEWKCGASLISKKFVLTAAHCVVSKRDKPKYVRLGDLDLATEEDDAQPQNFTVTRIIPHPSYQPPAKYHDIALMELDREVDFSEYVSPACLNTEQDLKAPKLTATGWGRTGFAEDGSSFLLKVDLDHVPNDQCLVAFGKTPKEELPRSILDEVQICAGRIKGQDTCPGDSGGPLQMKNEKKIQSYNQRSRYCWGYIFWESLRSV</sequence>
<keyword evidence="5" id="KW-0645">Protease</keyword>
<proteinExistence type="inferred from homology"/>
<dbReference type="PROSITE" id="PS50240">
    <property type="entry name" value="TRYPSIN_DOM"/>
    <property type="match status" value="1"/>
</dbReference>
<dbReference type="InterPro" id="IPR001314">
    <property type="entry name" value="Peptidase_S1A"/>
</dbReference>